<dbReference type="Proteomes" id="UP001241110">
    <property type="component" value="Unassembled WGS sequence"/>
</dbReference>
<dbReference type="EMBL" id="JASJOS010000003">
    <property type="protein sequence ID" value="MDJ1480253.1"/>
    <property type="molecule type" value="Genomic_DNA"/>
</dbReference>
<name>A0AAE3QMW2_9BACT</name>
<accession>A0AAE3QMW2</accession>
<comment type="caution">
    <text evidence="1">The sequence shown here is derived from an EMBL/GenBank/DDBJ whole genome shotgun (WGS) entry which is preliminary data.</text>
</comment>
<gene>
    <name evidence="1" type="ORF">QNI16_07140</name>
</gene>
<protein>
    <submittedName>
        <fullName evidence="1">Uncharacterized protein</fullName>
    </submittedName>
</protein>
<organism evidence="1 2">
    <name type="scientific">Xanthocytophaga flava</name>
    <dbReference type="NCBI Taxonomy" id="3048013"/>
    <lineage>
        <taxon>Bacteria</taxon>
        <taxon>Pseudomonadati</taxon>
        <taxon>Bacteroidota</taxon>
        <taxon>Cytophagia</taxon>
        <taxon>Cytophagales</taxon>
        <taxon>Rhodocytophagaceae</taxon>
        <taxon>Xanthocytophaga</taxon>
    </lineage>
</organism>
<reference evidence="1" key="1">
    <citation type="submission" date="2023-05" db="EMBL/GenBank/DDBJ databases">
        <authorList>
            <person name="Zhang X."/>
        </authorList>
    </citation>
    <scope>NUCLEOTIDE SEQUENCE</scope>
    <source>
        <strain evidence="1">YF14B1</strain>
    </source>
</reference>
<sequence>MEILIKKESDSLNVSLTINNQAELNHAISILSRIEVKDMLPEQDIPLQPLSITYEDMNDYGNRQRA</sequence>
<evidence type="ECO:0000313" key="1">
    <source>
        <dbReference type="EMBL" id="MDJ1480253.1"/>
    </source>
</evidence>
<evidence type="ECO:0000313" key="2">
    <source>
        <dbReference type="Proteomes" id="UP001241110"/>
    </source>
</evidence>
<proteinExistence type="predicted"/>
<dbReference type="AlphaFoldDB" id="A0AAE3QMW2"/>
<dbReference type="RefSeq" id="WP_313976825.1">
    <property type="nucleotide sequence ID" value="NZ_JASJOS010000003.1"/>
</dbReference>